<dbReference type="EMBL" id="BK032694">
    <property type="protein sequence ID" value="DAF55589.1"/>
    <property type="molecule type" value="Genomic_DNA"/>
</dbReference>
<organism evidence="1">
    <name type="scientific">Siphoviridae sp. ctBtT10</name>
    <dbReference type="NCBI Taxonomy" id="2827805"/>
    <lineage>
        <taxon>Viruses</taxon>
        <taxon>Duplodnaviria</taxon>
        <taxon>Heunggongvirae</taxon>
        <taxon>Uroviricota</taxon>
        <taxon>Caudoviricetes</taxon>
    </lineage>
</organism>
<proteinExistence type="predicted"/>
<accession>A0A8S5SX02</accession>
<evidence type="ECO:0000313" key="1">
    <source>
        <dbReference type="EMBL" id="DAF55589.1"/>
    </source>
</evidence>
<protein>
    <submittedName>
        <fullName evidence="1">Uncharacterized protein</fullName>
    </submittedName>
</protein>
<name>A0A8S5SX02_9CAUD</name>
<reference evidence="1" key="1">
    <citation type="journal article" date="2021" name="Proc. Natl. Acad. Sci. U.S.A.">
        <title>A Catalog of Tens of Thousands of Viruses from Human Metagenomes Reveals Hidden Associations with Chronic Diseases.</title>
        <authorList>
            <person name="Tisza M.J."/>
            <person name="Buck C.B."/>
        </authorList>
    </citation>
    <scope>NUCLEOTIDE SEQUENCE</scope>
    <source>
        <strain evidence="1">CtBtT10</strain>
    </source>
</reference>
<sequence length="68" mass="7574">MANANVDVVYEIYANNINDAIDAKNKIIANTLDDEKVHINIKTSGDVRTVVHYDNGTKISKTYVTAYD</sequence>